<evidence type="ECO:0000259" key="1">
    <source>
        <dbReference type="Pfam" id="PF07727"/>
    </source>
</evidence>
<comment type="caution">
    <text evidence="2">The sequence shown here is derived from an EMBL/GenBank/DDBJ whole genome shotgun (WGS) entry which is preliminary data.</text>
</comment>
<organism evidence="2 3">
    <name type="scientific">Juglans regia</name>
    <name type="common">English walnut</name>
    <dbReference type="NCBI Taxonomy" id="51240"/>
    <lineage>
        <taxon>Eukaryota</taxon>
        <taxon>Viridiplantae</taxon>
        <taxon>Streptophyta</taxon>
        <taxon>Embryophyta</taxon>
        <taxon>Tracheophyta</taxon>
        <taxon>Spermatophyta</taxon>
        <taxon>Magnoliopsida</taxon>
        <taxon>eudicotyledons</taxon>
        <taxon>Gunneridae</taxon>
        <taxon>Pentapetalae</taxon>
        <taxon>rosids</taxon>
        <taxon>fabids</taxon>
        <taxon>Fagales</taxon>
        <taxon>Juglandaceae</taxon>
        <taxon>Juglans</taxon>
    </lineage>
</organism>
<dbReference type="InterPro" id="IPR013103">
    <property type="entry name" value="RVT_2"/>
</dbReference>
<name>A0A833XF68_JUGRE</name>
<dbReference type="AlphaFoldDB" id="A0A833XF68"/>
<sequence>MVTVKCLLVVAAAKGSRQWFAKFASTILDLGFKQSKAYYSLFTRLQGTTFIALLVYVDDILIVSNDMTIGTTLQTFLDQQFKLKDLGSLKYFLDLEVARNSSGISLSQRKYALEILSDTGFLGSKPVKTPMEQHLKLSWNDGSLVEDPTSYRRLVGRLLYLTITRSDITFAVHTLSQYMDSPRLPHLHAAQRVLQYLKNSPGQGYWSGKMVSVKECNQSSFPRCAM</sequence>
<feature type="domain" description="Reverse transcriptase Ty1/copia-type" evidence="1">
    <location>
        <begin position="16"/>
        <end position="132"/>
    </location>
</feature>
<dbReference type="Proteomes" id="UP000619265">
    <property type="component" value="Unassembled WGS sequence"/>
</dbReference>
<dbReference type="PANTHER" id="PTHR11439:SF498">
    <property type="entry name" value="DNAK FAMILY PROTEIN"/>
    <property type="match status" value="1"/>
</dbReference>
<proteinExistence type="predicted"/>
<dbReference type="PANTHER" id="PTHR11439">
    <property type="entry name" value="GAG-POL-RELATED RETROTRANSPOSON"/>
    <property type="match status" value="1"/>
</dbReference>
<protein>
    <recommendedName>
        <fullName evidence="1">Reverse transcriptase Ty1/copia-type domain-containing protein</fullName>
    </recommendedName>
</protein>
<dbReference type="Gramene" id="Jr07_15140_p1">
    <property type="protein sequence ID" value="cds.Jr07_15140_p1"/>
    <property type="gene ID" value="Jr07_15140"/>
</dbReference>
<evidence type="ECO:0000313" key="3">
    <source>
        <dbReference type="Proteomes" id="UP000619265"/>
    </source>
</evidence>
<gene>
    <name evidence="2" type="ORF">F2P56_015151</name>
</gene>
<reference evidence="2" key="1">
    <citation type="submission" date="2015-10" db="EMBL/GenBank/DDBJ databases">
        <authorList>
            <person name="Martinez-Garcia P.J."/>
            <person name="Crepeau M.W."/>
            <person name="Puiu D."/>
            <person name="Gonzalez-Ibeas D."/>
            <person name="Whalen J."/>
            <person name="Stevens K."/>
            <person name="Paul R."/>
            <person name="Butterfield T."/>
            <person name="Britton M."/>
            <person name="Reagan R."/>
            <person name="Chakraborty S."/>
            <person name="Walawage S.L."/>
            <person name="Vasquez-Gross H.A."/>
            <person name="Cardeno C."/>
            <person name="Famula R."/>
            <person name="Pratt K."/>
            <person name="Kuruganti S."/>
            <person name="Aradhya M.K."/>
            <person name="Leslie C.A."/>
            <person name="Dandekar A.M."/>
            <person name="Salzberg S.L."/>
            <person name="Wegrzyn J.L."/>
            <person name="Langley C.H."/>
            <person name="Neale D.B."/>
        </authorList>
    </citation>
    <scope>NUCLEOTIDE SEQUENCE</scope>
    <source>
        <tissue evidence="2">Leaves</tissue>
    </source>
</reference>
<dbReference type="Pfam" id="PF07727">
    <property type="entry name" value="RVT_2"/>
    <property type="match status" value="1"/>
</dbReference>
<reference evidence="2" key="2">
    <citation type="submission" date="2020-03" db="EMBL/GenBank/DDBJ databases">
        <title>Walnut 2.0.</title>
        <authorList>
            <person name="Marrano A."/>
            <person name="Britton M."/>
            <person name="Zimin A.V."/>
            <person name="Zaini P.A."/>
            <person name="Workman R."/>
            <person name="Puiu D."/>
            <person name="Bianco L."/>
            <person name="Allen B.J."/>
            <person name="Troggio M."/>
            <person name="Leslie C.A."/>
            <person name="Timp W."/>
            <person name="Dendekar A."/>
            <person name="Salzberg S.L."/>
            <person name="Neale D.B."/>
        </authorList>
    </citation>
    <scope>NUCLEOTIDE SEQUENCE</scope>
    <source>
        <tissue evidence="2">Leaves</tissue>
    </source>
</reference>
<dbReference type="SUPFAM" id="SSF56672">
    <property type="entry name" value="DNA/RNA polymerases"/>
    <property type="match status" value="1"/>
</dbReference>
<dbReference type="InterPro" id="IPR043502">
    <property type="entry name" value="DNA/RNA_pol_sf"/>
</dbReference>
<dbReference type="EMBL" id="LIHL02000007">
    <property type="protein sequence ID" value="KAF5465120.1"/>
    <property type="molecule type" value="Genomic_DNA"/>
</dbReference>
<accession>A0A833XF68</accession>
<evidence type="ECO:0000313" key="2">
    <source>
        <dbReference type="EMBL" id="KAF5465120.1"/>
    </source>
</evidence>